<evidence type="ECO:0000256" key="2">
    <source>
        <dbReference type="ARBA" id="ARBA00022490"/>
    </source>
</evidence>
<feature type="binding site" evidence="6">
    <location>
        <position position="305"/>
    </location>
    <ligand>
        <name>Mn(2+)</name>
        <dbReference type="ChEBI" id="CHEBI:29035"/>
        <label>2</label>
    </ligand>
</feature>
<feature type="binding site" evidence="6">
    <location>
        <position position="310"/>
    </location>
    <ligand>
        <name>Mn(2+)</name>
        <dbReference type="ChEBI" id="CHEBI:29035"/>
        <label>2</label>
    </ligand>
</feature>
<sequence length="406" mass="42914">MPRALVIVLDSVGIGGAEDADAYGDVGADTVGHIAEACAAGRGDQAGLRQGPLHLPHMTAFGLGLACEVSTGRLPPNLAPQGALKGAWGYGVETSKGKDTPSGHWEIAGVPVTFDWGYFPNTVPSFPKELTEALIARAGIPGILADKHASGTTVIDEYGAEHVLTGKPICYTSVDSVLQIAAHEETFGLQRLYDLCKIARDLCDPYNIGRVIARPFVGSAETGFKRTGNRKDFAVFPPSDTILDTLHKAGRAIVTVGKIGDIFAHRSTGEEVKPNGNDACLSAAITAMKDLADGGFVFANLVDFDSEFGHRRDIPGYAAALEAFDRRVPEIEAVLRPGDLVIITADHGNDPSWRGTDHTREHTPILCFGPGVKAGQIGRRESFADIGASVLAHLGVRHPGKGAAWL</sequence>
<feature type="binding site" evidence="6">
    <location>
        <position position="358"/>
    </location>
    <ligand>
        <name>Mn(2+)</name>
        <dbReference type="ChEBI" id="CHEBI:29035"/>
        <label>2</label>
    </ligand>
</feature>
<dbReference type="PANTHER" id="PTHR21110">
    <property type="entry name" value="PHOSPHOPENTOMUTASE"/>
    <property type="match status" value="1"/>
</dbReference>
<comment type="cofactor">
    <cofactor evidence="6">
        <name>Mn(2+)</name>
        <dbReference type="ChEBI" id="CHEBI:29035"/>
    </cofactor>
    <text evidence="6">Binds 2 manganese ions.</text>
</comment>
<dbReference type="NCBIfam" id="NF003766">
    <property type="entry name" value="PRK05362.1"/>
    <property type="match status" value="1"/>
</dbReference>
<dbReference type="GO" id="GO:0008973">
    <property type="term" value="F:phosphopentomutase activity"/>
    <property type="evidence" value="ECO:0007669"/>
    <property type="project" value="UniProtKB-UniRule"/>
</dbReference>
<evidence type="ECO:0000256" key="3">
    <source>
        <dbReference type="ARBA" id="ARBA00022723"/>
    </source>
</evidence>
<dbReference type="Gene3D" id="3.30.70.1250">
    <property type="entry name" value="Phosphopentomutase"/>
    <property type="match status" value="1"/>
</dbReference>
<comment type="catalytic activity">
    <reaction evidence="6">
        <text>alpha-D-ribose 1-phosphate = D-ribose 5-phosphate</text>
        <dbReference type="Rhea" id="RHEA:18793"/>
        <dbReference type="ChEBI" id="CHEBI:57720"/>
        <dbReference type="ChEBI" id="CHEBI:78346"/>
        <dbReference type="EC" id="5.4.2.7"/>
    </reaction>
</comment>
<keyword evidence="3 6" id="KW-0479">Metal-binding</keyword>
<evidence type="ECO:0000256" key="1">
    <source>
        <dbReference type="ARBA" id="ARBA00010373"/>
    </source>
</evidence>
<dbReference type="Gene3D" id="3.40.720.10">
    <property type="entry name" value="Alkaline Phosphatase, subunit A"/>
    <property type="match status" value="1"/>
</dbReference>
<comment type="catalytic activity">
    <reaction evidence="6">
        <text>2-deoxy-alpha-D-ribose 1-phosphate = 2-deoxy-D-ribose 5-phosphate</text>
        <dbReference type="Rhea" id="RHEA:27658"/>
        <dbReference type="ChEBI" id="CHEBI:57259"/>
        <dbReference type="ChEBI" id="CHEBI:62877"/>
        <dbReference type="EC" id="5.4.2.7"/>
    </reaction>
</comment>
<reference evidence="9" key="1">
    <citation type="submission" date="2020-11" db="EMBL/GenBank/DDBJ databases">
        <authorList>
            <person name="Kim M.K."/>
        </authorList>
    </citation>
    <scope>NUCLEOTIDE SEQUENCE</scope>
    <source>
        <strain evidence="9">BT350</strain>
    </source>
</reference>
<evidence type="ECO:0000313" key="9">
    <source>
        <dbReference type="EMBL" id="MBF9233693.1"/>
    </source>
</evidence>
<dbReference type="RefSeq" id="WP_196271700.1">
    <property type="nucleotide sequence ID" value="NZ_JADQDO010000004.1"/>
</dbReference>
<comment type="caution">
    <text evidence="9">The sequence shown here is derived from an EMBL/GenBank/DDBJ whole genome shotgun (WGS) entry which is preliminary data.</text>
</comment>
<dbReference type="PIRSF" id="PIRSF001491">
    <property type="entry name" value="Ppentomutase"/>
    <property type="match status" value="1"/>
</dbReference>
<dbReference type="GO" id="GO:0009117">
    <property type="term" value="P:nucleotide metabolic process"/>
    <property type="evidence" value="ECO:0007669"/>
    <property type="project" value="UniProtKB-UniRule"/>
</dbReference>
<keyword evidence="4 6" id="KW-0464">Manganese</keyword>
<dbReference type="Pfam" id="PF01676">
    <property type="entry name" value="Metalloenzyme"/>
    <property type="match status" value="1"/>
</dbReference>
<dbReference type="GO" id="GO:0043094">
    <property type="term" value="P:metabolic compound salvage"/>
    <property type="evidence" value="ECO:0007669"/>
    <property type="project" value="UniProtKB-UniRule"/>
</dbReference>
<proteinExistence type="inferred from homology"/>
<organism evidence="9 10">
    <name type="scientific">Microvirga alba</name>
    <dbReference type="NCBI Taxonomy" id="2791025"/>
    <lineage>
        <taxon>Bacteria</taxon>
        <taxon>Pseudomonadati</taxon>
        <taxon>Pseudomonadota</taxon>
        <taxon>Alphaproteobacteria</taxon>
        <taxon>Hyphomicrobiales</taxon>
        <taxon>Methylobacteriaceae</taxon>
        <taxon>Microvirga</taxon>
    </lineage>
</organism>
<feature type="binding site" evidence="6">
    <location>
        <position position="347"/>
    </location>
    <ligand>
        <name>Mn(2+)</name>
        <dbReference type="ChEBI" id="CHEBI:29035"/>
        <label>1</label>
    </ligand>
</feature>
<dbReference type="SUPFAM" id="SSF143856">
    <property type="entry name" value="DeoB insert domain-like"/>
    <property type="match status" value="1"/>
</dbReference>
<keyword evidence="2 6" id="KW-0963">Cytoplasm</keyword>
<evidence type="ECO:0000256" key="6">
    <source>
        <dbReference type="HAMAP-Rule" id="MF_00740"/>
    </source>
</evidence>
<comment type="subcellular location">
    <subcellularLocation>
        <location evidence="6">Cytoplasm</location>
    </subcellularLocation>
</comment>
<dbReference type="GO" id="GO:0000287">
    <property type="term" value="F:magnesium ion binding"/>
    <property type="evidence" value="ECO:0007669"/>
    <property type="project" value="UniProtKB-UniRule"/>
</dbReference>
<evidence type="ECO:0000313" key="10">
    <source>
        <dbReference type="Proteomes" id="UP000599312"/>
    </source>
</evidence>
<dbReference type="Proteomes" id="UP000599312">
    <property type="component" value="Unassembled WGS sequence"/>
</dbReference>
<dbReference type="EC" id="5.4.2.7" evidence="6 7"/>
<name>A0A931FQP3_9HYPH</name>
<evidence type="ECO:0000256" key="7">
    <source>
        <dbReference type="NCBIfam" id="TIGR01696"/>
    </source>
</evidence>
<dbReference type="HAMAP" id="MF_00740">
    <property type="entry name" value="Phosphopentomut"/>
    <property type="match status" value="1"/>
</dbReference>
<comment type="function">
    <text evidence="6">Isomerase that catalyzes the conversion of deoxy-ribose 1-phosphate (dRib-1-P) and ribose 1-phosphate (Rib-1-P) to deoxy-ribose 5-phosphate (dRib-5-P) and ribose 5-phosphate (Rib-5-P), respectively.</text>
</comment>
<dbReference type="GO" id="GO:0006018">
    <property type="term" value="P:2-deoxyribose 1-phosphate catabolic process"/>
    <property type="evidence" value="ECO:0007669"/>
    <property type="project" value="UniProtKB-UniRule"/>
</dbReference>
<dbReference type="GO" id="GO:0030145">
    <property type="term" value="F:manganese ion binding"/>
    <property type="evidence" value="ECO:0007669"/>
    <property type="project" value="UniProtKB-UniRule"/>
</dbReference>
<dbReference type="CDD" id="cd16009">
    <property type="entry name" value="PPM"/>
    <property type="match status" value="1"/>
</dbReference>
<feature type="binding site" evidence="6">
    <location>
        <position position="346"/>
    </location>
    <ligand>
        <name>Mn(2+)</name>
        <dbReference type="ChEBI" id="CHEBI:29035"/>
        <label>1</label>
    </ligand>
</feature>
<dbReference type="AlphaFoldDB" id="A0A931FQP3"/>
<keyword evidence="5 6" id="KW-0413">Isomerase</keyword>
<dbReference type="InterPro" id="IPR010045">
    <property type="entry name" value="DeoB"/>
</dbReference>
<evidence type="ECO:0000256" key="5">
    <source>
        <dbReference type="ARBA" id="ARBA00023235"/>
    </source>
</evidence>
<keyword evidence="10" id="KW-1185">Reference proteome</keyword>
<dbReference type="InterPro" id="IPR024052">
    <property type="entry name" value="Phosphopentomutase_DeoB_cap_sf"/>
</dbReference>
<dbReference type="EMBL" id="JADQDO010000004">
    <property type="protein sequence ID" value="MBF9233693.1"/>
    <property type="molecule type" value="Genomic_DNA"/>
</dbReference>
<feature type="binding site" evidence="6">
    <location>
        <position position="10"/>
    </location>
    <ligand>
        <name>Mn(2+)</name>
        <dbReference type="ChEBI" id="CHEBI:29035"/>
        <label>1</label>
    </ligand>
</feature>
<dbReference type="InterPro" id="IPR017850">
    <property type="entry name" value="Alkaline_phosphatase_core_sf"/>
</dbReference>
<evidence type="ECO:0000259" key="8">
    <source>
        <dbReference type="Pfam" id="PF01676"/>
    </source>
</evidence>
<dbReference type="InterPro" id="IPR006124">
    <property type="entry name" value="Metalloenzyme"/>
</dbReference>
<dbReference type="FunFam" id="3.30.70.1250:FF:000001">
    <property type="entry name" value="Phosphopentomutase"/>
    <property type="match status" value="1"/>
</dbReference>
<comment type="similarity">
    <text evidence="1 6">Belongs to the phosphopentomutase family.</text>
</comment>
<evidence type="ECO:0000256" key="4">
    <source>
        <dbReference type="ARBA" id="ARBA00023211"/>
    </source>
</evidence>
<dbReference type="NCBIfam" id="TIGR01696">
    <property type="entry name" value="deoB"/>
    <property type="match status" value="1"/>
</dbReference>
<dbReference type="SUPFAM" id="SSF53649">
    <property type="entry name" value="Alkaline phosphatase-like"/>
    <property type="match status" value="1"/>
</dbReference>
<protein>
    <recommendedName>
        <fullName evidence="6 7">Phosphopentomutase</fullName>
        <ecNumber evidence="6 7">5.4.2.7</ecNumber>
    </recommendedName>
    <alternativeName>
        <fullName evidence="6">Phosphodeoxyribomutase</fullName>
    </alternativeName>
</protein>
<accession>A0A931FQP3</accession>
<comment type="pathway">
    <text evidence="6">Carbohydrate degradation; 2-deoxy-D-ribose 1-phosphate degradation; D-glyceraldehyde 3-phosphate and acetaldehyde from 2-deoxy-alpha-D-ribose 1-phosphate: step 1/2.</text>
</comment>
<gene>
    <name evidence="6" type="primary">deoB</name>
    <name evidence="9" type="ORF">I2H38_09935</name>
</gene>
<dbReference type="GO" id="GO:0005829">
    <property type="term" value="C:cytosol"/>
    <property type="evidence" value="ECO:0007669"/>
    <property type="project" value="TreeGrafter"/>
</dbReference>
<feature type="domain" description="Metalloenzyme" evidence="8">
    <location>
        <begin position="3"/>
        <end position="396"/>
    </location>
</feature>
<dbReference type="PANTHER" id="PTHR21110:SF0">
    <property type="entry name" value="PHOSPHOPENTOMUTASE"/>
    <property type="match status" value="1"/>
</dbReference>